<dbReference type="RefSeq" id="WP_074322273.1">
    <property type="nucleotide sequence ID" value="NZ_CP017011.1"/>
</dbReference>
<sequence length="121" mass="13322">MTNIVSDKHISAIVAFAHGTLWDSADMLEKSGELAQVLKDSAIEAHNEANMDEPGLLLEGWQMVQVDVPSPVEVLKLIETYESQVCDSQGFHYHQAAYEIRSIRSMAIAQLDGYSAAPFSL</sequence>
<protein>
    <submittedName>
        <fullName evidence="1">Uncharacterized protein</fullName>
    </submittedName>
</protein>
<dbReference type="EMBL" id="KX009062">
    <property type="protein sequence ID" value="ARO45106.1"/>
    <property type="molecule type" value="Genomic_DNA"/>
</dbReference>
<reference evidence="1" key="1">
    <citation type="submission" date="2016-03" db="EMBL/GenBank/DDBJ databases">
        <title>The evolution of Pseudomonas syringae pv. actinidiae in New Zealand.</title>
        <authorList>
            <person name="Taiaroa G."/>
            <person name="Poulter R.T.M."/>
            <person name="Lamont I."/>
            <person name="Stockwell P."/>
            <person name="Butler M.I."/>
        </authorList>
    </citation>
    <scope>NUCLEOTIDE SEQUENCE</scope>
    <source>
        <strain evidence="1">B4A</strain>
        <plasmid evidence="1">pUR_B4A</plasmid>
    </source>
</reference>
<accession>A0A2P0QFG5</accession>
<keyword evidence="1" id="KW-0614">Plasmid</keyword>
<proteinExistence type="predicted"/>
<dbReference type="AlphaFoldDB" id="A0A2P0QFG5"/>
<organism evidence="1">
    <name type="scientific">Pseudomonas syringae pv. actinidiae</name>
    <dbReference type="NCBI Taxonomy" id="103796"/>
    <lineage>
        <taxon>Bacteria</taxon>
        <taxon>Pseudomonadati</taxon>
        <taxon>Pseudomonadota</taxon>
        <taxon>Gammaproteobacteria</taxon>
        <taxon>Pseudomonadales</taxon>
        <taxon>Pseudomonadaceae</taxon>
        <taxon>Pseudomonas</taxon>
        <taxon>Pseudomonas syringae</taxon>
    </lineage>
</organism>
<evidence type="ECO:0000313" key="1">
    <source>
        <dbReference type="EMBL" id="ARO45106.1"/>
    </source>
</evidence>
<geneLocation type="plasmid" evidence="1">
    <name>pUR_B4A</name>
</geneLocation>
<name>A0A2P0QFG5_PSESF</name>